<evidence type="ECO:0000259" key="4">
    <source>
        <dbReference type="SMART" id="SM00278"/>
    </source>
</evidence>
<evidence type="ECO:0000313" key="7">
    <source>
        <dbReference type="Proteomes" id="UP000280960"/>
    </source>
</evidence>
<dbReference type="GO" id="GO:0017116">
    <property type="term" value="F:single-stranded DNA helicase activity"/>
    <property type="evidence" value="ECO:0007669"/>
    <property type="project" value="TreeGrafter"/>
</dbReference>
<keyword evidence="1 3" id="KW-0547">Nucleotide-binding</keyword>
<reference evidence="6 7" key="1">
    <citation type="submission" date="2018-10" db="EMBL/GenBank/DDBJ databases">
        <authorList>
            <person name="Zhang X."/>
        </authorList>
    </citation>
    <scope>NUCLEOTIDE SEQUENCE [LARGE SCALE GENOMIC DNA]</scope>
    <source>
        <strain evidence="6 7">SK-G1</strain>
    </source>
</reference>
<dbReference type="InterPro" id="IPR027417">
    <property type="entry name" value="P-loop_NTPase"/>
</dbReference>
<dbReference type="SUPFAM" id="SSF47781">
    <property type="entry name" value="RuvA domain 2-like"/>
    <property type="match status" value="1"/>
</dbReference>
<dbReference type="Gene3D" id="2.30.30.940">
    <property type="match status" value="1"/>
</dbReference>
<dbReference type="GO" id="GO:0003677">
    <property type="term" value="F:DNA binding"/>
    <property type="evidence" value="ECO:0007669"/>
    <property type="project" value="UniProtKB-UniRule"/>
</dbReference>
<dbReference type="GO" id="GO:0009338">
    <property type="term" value="C:exodeoxyribonuclease V complex"/>
    <property type="evidence" value="ECO:0007669"/>
    <property type="project" value="TreeGrafter"/>
</dbReference>
<dbReference type="KEGG" id="bacg:D2962_13640"/>
<dbReference type="HAMAP" id="MF_01488">
    <property type="entry name" value="RecD2"/>
    <property type="match status" value="1"/>
</dbReference>
<gene>
    <name evidence="3" type="primary">recD2</name>
    <name evidence="6" type="ORF">D2962_13640</name>
</gene>
<dbReference type="PANTHER" id="PTHR43788">
    <property type="entry name" value="DNA2/NAM7 HELICASE FAMILY MEMBER"/>
    <property type="match status" value="1"/>
</dbReference>
<feature type="domain" description="Helix-hairpin-helix DNA-binding motif class 1" evidence="4">
    <location>
        <begin position="182"/>
        <end position="201"/>
    </location>
</feature>
<keyword evidence="3" id="KW-0413">Isomerase</keyword>
<feature type="domain" description="Helix-hairpin-helix DNA-binding motif class 1" evidence="4">
    <location>
        <begin position="118"/>
        <end position="137"/>
    </location>
</feature>
<dbReference type="SUPFAM" id="SSF52540">
    <property type="entry name" value="P-loop containing nucleoside triphosphate hydrolases"/>
    <property type="match status" value="1"/>
</dbReference>
<dbReference type="Pfam" id="PF23139">
    <property type="entry name" value="OB_YrrC"/>
    <property type="match status" value="1"/>
</dbReference>
<dbReference type="Pfam" id="PF13538">
    <property type="entry name" value="UvrD_C_2"/>
    <property type="match status" value="1"/>
</dbReference>
<dbReference type="SMART" id="SM00278">
    <property type="entry name" value="HhH1"/>
    <property type="match status" value="3"/>
</dbReference>
<dbReference type="Gene3D" id="3.40.50.300">
    <property type="entry name" value="P-loop containing nucleotide triphosphate hydrolases"/>
    <property type="match status" value="2"/>
</dbReference>
<feature type="domain" description="Helix-hairpin-helix DNA-binding motif class 1" evidence="4">
    <location>
        <begin position="83"/>
        <end position="104"/>
    </location>
</feature>
<comment type="similarity">
    <text evidence="3">Belongs to the RecD family. RecD2 subfamily.</text>
</comment>
<dbReference type="Gene3D" id="1.10.10.2220">
    <property type="match status" value="1"/>
</dbReference>
<dbReference type="Proteomes" id="UP000280960">
    <property type="component" value="Chromosome"/>
</dbReference>
<dbReference type="GO" id="GO:0043139">
    <property type="term" value="F:5'-3' DNA helicase activity"/>
    <property type="evidence" value="ECO:0007669"/>
    <property type="project" value="UniProtKB-UniRule"/>
</dbReference>
<name>A0A3G2R7W7_9FIRM</name>
<dbReference type="InterPro" id="IPR027785">
    <property type="entry name" value="UvrD-like_helicase_C"/>
</dbReference>
<evidence type="ECO:0000256" key="3">
    <source>
        <dbReference type="HAMAP-Rule" id="MF_01488"/>
    </source>
</evidence>
<evidence type="ECO:0000256" key="1">
    <source>
        <dbReference type="ARBA" id="ARBA00022741"/>
    </source>
</evidence>
<dbReference type="EMBL" id="CP033169">
    <property type="protein sequence ID" value="AYO31499.1"/>
    <property type="molecule type" value="Genomic_DNA"/>
</dbReference>
<dbReference type="RefSeq" id="WP_122015295.1">
    <property type="nucleotide sequence ID" value="NZ_CP033169.1"/>
</dbReference>
<dbReference type="Pfam" id="PF14490">
    <property type="entry name" value="HHH_RecD2"/>
    <property type="match status" value="1"/>
</dbReference>
<dbReference type="GO" id="GO:0006310">
    <property type="term" value="P:DNA recombination"/>
    <property type="evidence" value="ECO:0007669"/>
    <property type="project" value="InterPro"/>
</dbReference>
<evidence type="ECO:0000259" key="5">
    <source>
        <dbReference type="SMART" id="SM00382"/>
    </source>
</evidence>
<dbReference type="InterPro" id="IPR029493">
    <property type="entry name" value="RecD2-like_HHH"/>
</dbReference>
<dbReference type="InterPro" id="IPR041451">
    <property type="entry name" value="RecD2_SH13"/>
</dbReference>
<dbReference type="InterPro" id="IPR055446">
    <property type="entry name" value="RecD2_N_OB"/>
</dbReference>
<keyword evidence="2 3" id="KW-0067">ATP-binding</keyword>
<dbReference type="CDD" id="cd18809">
    <property type="entry name" value="SF1_C_RecD"/>
    <property type="match status" value="1"/>
</dbReference>
<evidence type="ECO:0000256" key="2">
    <source>
        <dbReference type="ARBA" id="ARBA00022840"/>
    </source>
</evidence>
<feature type="domain" description="AAA+ ATPase" evidence="5">
    <location>
        <begin position="334"/>
        <end position="452"/>
    </location>
</feature>
<keyword evidence="3" id="KW-0238">DNA-binding</keyword>
<keyword evidence="7" id="KW-1185">Reference proteome</keyword>
<evidence type="ECO:0000313" key="6">
    <source>
        <dbReference type="EMBL" id="AYO31499.1"/>
    </source>
</evidence>
<comment type="catalytic activity">
    <reaction evidence="3">
        <text>ATP + H2O = ADP + phosphate + H(+)</text>
        <dbReference type="Rhea" id="RHEA:13065"/>
        <dbReference type="ChEBI" id="CHEBI:15377"/>
        <dbReference type="ChEBI" id="CHEBI:15378"/>
        <dbReference type="ChEBI" id="CHEBI:30616"/>
        <dbReference type="ChEBI" id="CHEBI:43474"/>
        <dbReference type="ChEBI" id="CHEBI:456216"/>
        <dbReference type="EC" id="5.6.2.3"/>
    </reaction>
</comment>
<dbReference type="Pfam" id="PF18335">
    <property type="entry name" value="SH3_13"/>
    <property type="match status" value="1"/>
</dbReference>
<comment type="function">
    <text evidence="3">DNA-dependent ATPase and ATP-dependent 5'-3' DNA helicase. Has no activity on blunt DNA or DNA with 3'-overhangs, requires at least 10 bases of 5'-ssDNA for helicase activity.</text>
</comment>
<dbReference type="InterPro" id="IPR003583">
    <property type="entry name" value="Hlx-hairpin-Hlx_DNA-bd_motif"/>
</dbReference>
<accession>A0A3G2R7W7</accession>
<keyword evidence="3" id="KW-0378">Hydrolase</keyword>
<dbReference type="CDD" id="cd17933">
    <property type="entry name" value="DEXSc_RecD-like"/>
    <property type="match status" value="1"/>
</dbReference>
<dbReference type="InterPro" id="IPR050534">
    <property type="entry name" value="Coronavir_polyprotein_1ab"/>
</dbReference>
<dbReference type="EC" id="5.6.2.3" evidence="3"/>
<dbReference type="InterPro" id="IPR003593">
    <property type="entry name" value="AAA+_ATPase"/>
</dbReference>
<dbReference type="AlphaFoldDB" id="A0A3G2R7W7"/>
<dbReference type="SMART" id="SM00382">
    <property type="entry name" value="AAA"/>
    <property type="match status" value="1"/>
</dbReference>
<dbReference type="InterPro" id="IPR010994">
    <property type="entry name" value="RuvA_2-like"/>
</dbReference>
<dbReference type="Pfam" id="PF13245">
    <property type="entry name" value="AAA_19"/>
    <property type="match status" value="1"/>
</dbReference>
<dbReference type="GO" id="GO:0005524">
    <property type="term" value="F:ATP binding"/>
    <property type="evidence" value="ECO:0007669"/>
    <property type="project" value="UniProtKB-UniRule"/>
</dbReference>
<keyword evidence="3 6" id="KW-0347">Helicase</keyword>
<dbReference type="Gene3D" id="1.10.150.20">
    <property type="entry name" value="5' to 3' exonuclease, C-terminal subdomain"/>
    <property type="match status" value="1"/>
</dbReference>
<dbReference type="InterPro" id="IPR006345">
    <property type="entry name" value="RecD2"/>
</dbReference>
<proteinExistence type="inferred from homology"/>
<protein>
    <recommendedName>
        <fullName evidence="3">ATP-dependent RecD2 DNA helicase</fullName>
        <ecNumber evidence="3">5.6.2.3</ecNumber>
    </recommendedName>
    <alternativeName>
        <fullName evidence="3">DNA 5'-3' helicase subunit RecD2</fullName>
    </alternativeName>
</protein>
<dbReference type="GO" id="GO:0016887">
    <property type="term" value="F:ATP hydrolysis activity"/>
    <property type="evidence" value="ECO:0007669"/>
    <property type="project" value="RHEA"/>
</dbReference>
<dbReference type="GO" id="GO:0006281">
    <property type="term" value="P:DNA repair"/>
    <property type="evidence" value="ECO:0007669"/>
    <property type="project" value="InterPro"/>
</dbReference>
<dbReference type="PANTHER" id="PTHR43788:SF6">
    <property type="entry name" value="DNA HELICASE B"/>
    <property type="match status" value="1"/>
</dbReference>
<feature type="binding site" evidence="3">
    <location>
        <begin position="345"/>
        <end position="349"/>
    </location>
    <ligand>
        <name>ATP</name>
        <dbReference type="ChEBI" id="CHEBI:30616"/>
    </ligand>
</feature>
<dbReference type="NCBIfam" id="TIGR01448">
    <property type="entry name" value="recD_rel"/>
    <property type="match status" value="1"/>
</dbReference>
<organism evidence="6 7">
    <name type="scientific">Biomaibacter acetigenes</name>
    <dbReference type="NCBI Taxonomy" id="2316383"/>
    <lineage>
        <taxon>Bacteria</taxon>
        <taxon>Bacillati</taxon>
        <taxon>Bacillota</taxon>
        <taxon>Clostridia</taxon>
        <taxon>Thermosediminibacterales</taxon>
        <taxon>Tepidanaerobacteraceae</taxon>
        <taxon>Biomaibacter</taxon>
    </lineage>
</organism>
<sequence>MVEMEGTVERISYHNEENCFTVVRVSIKENNDIVTAVGYFPSLEVGEVLKLRGNWVMHKDYGYQLKVEYYETVMPAGIKDIENYLASGVIRGIGPVTAKKIVEKFGERSLEVLGESPDELLELEGIGEKRKEMIAESFREQQETRAIMLFLQQYGIGPGVAVKVYKKYREKSIEVLKENPYRLADEVYGIGFKTADKIALKMGMAENSTERLSSGLKYTLLNAAEDGHVFLPKQELIHKAKDLLEIEDESLLEQSLRALAEKEDVVIEKTWGREEIYLAGFYLSEKAVARRLFLLAVMGDKPLKISAEHIDRIEKKCSIKLAKRQREALEAAASSGVLVITGGPGTGKTTTVKSLIEFFQGQKLKVALAAPTGRAAKRMAEATGQEAKTIHRLLEYKAYEEGSMAFGKNQDEPLDEDVIIVDETSMVDIILMHHLLSALKPGARLILVGDKDQLPSVGPGSVLREVIASGKVPVVVLDEIFRQARESMIVVNAHRINQGFFPYLNVKGKDFFFEQVIPPEEILNTVLALVKTRLPGYAGLDPMEDIQVITPMKKGIVGVMNLNEKLQQLLNPPDTGKKEWRFRSLTFREGDRVMQIKNNYDKEVFNGDLGRIIKIDEEGRVLVAFTEPGQDREVVYQAQDLEELSLAYALSVHKSQGNEFSAVVMPITTQHYVMLQRNLLYTAITRAKKLLVLVGTKQALSIAIHNNRALMRYSRLADRVVEEFKGARLV</sequence>